<dbReference type="RefSeq" id="WP_184226119.1">
    <property type="nucleotide sequence ID" value="NZ_JACHDE010000003.1"/>
</dbReference>
<protein>
    <submittedName>
        <fullName evidence="1">Uncharacterized protein</fullName>
    </submittedName>
</protein>
<dbReference type="AlphaFoldDB" id="A0A7W8L4G7"/>
<organism evidence="1 2">
    <name type="scientific">Paraburkholderia youngii</name>
    <dbReference type="NCBI Taxonomy" id="2782701"/>
    <lineage>
        <taxon>Bacteria</taxon>
        <taxon>Pseudomonadati</taxon>
        <taxon>Pseudomonadota</taxon>
        <taxon>Betaproteobacteria</taxon>
        <taxon>Burkholderiales</taxon>
        <taxon>Burkholderiaceae</taxon>
        <taxon>Paraburkholderia</taxon>
    </lineage>
</organism>
<proteinExistence type="predicted"/>
<dbReference type="Proteomes" id="UP000592820">
    <property type="component" value="Unassembled WGS sequence"/>
</dbReference>
<name>A0A7W8L4G7_9BURK</name>
<gene>
    <name evidence="1" type="ORF">HDG41_002345</name>
</gene>
<comment type="caution">
    <text evidence="1">The sequence shown here is derived from an EMBL/GenBank/DDBJ whole genome shotgun (WGS) entry which is preliminary data.</text>
</comment>
<sequence length="238" mass="26740">MTYATRVLPHRYNGFGGNVAQGAATKQLSLYDFCSPGEPIGPPPSVKWSQTRHFLSEAPRANHLQRLSLFVNTLGKSLTGSQLAKAFGNVSSLPQTRDQLIEKMLFHCFLTRPRYRLPLENLAARFFVAALSKPLIFESQLSRKPEKGALHRNDSVHRDGRLPRHFLDGLLFVREHRDSRVPPMFAGRRSFSSSLVSNRCGLSLLFSSAVADWLRRTRSPLSTRANKGEVRLDDRLAG</sequence>
<dbReference type="EMBL" id="JACHDE010000003">
    <property type="protein sequence ID" value="MBB5400296.1"/>
    <property type="molecule type" value="Genomic_DNA"/>
</dbReference>
<evidence type="ECO:0000313" key="1">
    <source>
        <dbReference type="EMBL" id="MBB5400296.1"/>
    </source>
</evidence>
<evidence type="ECO:0000313" key="2">
    <source>
        <dbReference type="Proteomes" id="UP000592820"/>
    </source>
</evidence>
<reference evidence="1 2" key="1">
    <citation type="submission" date="2020-08" db="EMBL/GenBank/DDBJ databases">
        <title>Genomic Encyclopedia of Type Strains, Phase IV (KMG-V): Genome sequencing to study the core and pangenomes of soil and plant-associated prokaryotes.</title>
        <authorList>
            <person name="Whitman W."/>
        </authorList>
    </citation>
    <scope>NUCLEOTIDE SEQUENCE [LARGE SCALE GENOMIC DNA]</scope>
    <source>
        <strain evidence="1 2">JPY162</strain>
    </source>
</reference>
<accession>A0A7W8L4G7</accession>